<proteinExistence type="predicted"/>
<dbReference type="InterPro" id="IPR044607">
    <property type="entry name" value="RKD-like"/>
</dbReference>
<keyword evidence="2" id="KW-0805">Transcription regulation</keyword>
<keyword evidence="4" id="KW-0238">DNA-binding</keyword>
<dbReference type="Pfam" id="PF02042">
    <property type="entry name" value="RWP-RK"/>
    <property type="match status" value="1"/>
</dbReference>
<dbReference type="KEGG" id="bdi:104581604"/>
<dbReference type="PROSITE" id="PS51519">
    <property type="entry name" value="RWP_RK"/>
    <property type="match status" value="1"/>
</dbReference>
<dbReference type="ExpressionAtlas" id="A0A2K2DPF1">
    <property type="expression patterns" value="baseline"/>
</dbReference>
<evidence type="ECO:0000256" key="1">
    <source>
        <dbReference type="ARBA" id="ARBA00004049"/>
    </source>
</evidence>
<dbReference type="GO" id="GO:0003700">
    <property type="term" value="F:DNA-binding transcription factor activity"/>
    <property type="evidence" value="ECO:0007669"/>
    <property type="project" value="InterPro"/>
</dbReference>
<gene>
    <name evidence="9" type="primary">LOC104581604</name>
    <name evidence="8" type="ORF">BRADI_1g45165v3</name>
</gene>
<dbReference type="EnsemblPlants" id="PNT76159">
    <property type="protein sequence ID" value="PNT76159"/>
    <property type="gene ID" value="BRADI_1g45165v3"/>
</dbReference>
<reference evidence="8" key="2">
    <citation type="submission" date="2017-06" db="EMBL/GenBank/DDBJ databases">
        <title>WGS assembly of Brachypodium distachyon.</title>
        <authorList>
            <consortium name="The International Brachypodium Initiative"/>
            <person name="Lucas S."/>
            <person name="Harmon-Smith M."/>
            <person name="Lail K."/>
            <person name="Tice H."/>
            <person name="Grimwood J."/>
            <person name="Bruce D."/>
            <person name="Barry K."/>
            <person name="Shu S."/>
            <person name="Lindquist E."/>
            <person name="Wang M."/>
            <person name="Pitluck S."/>
            <person name="Vogel J.P."/>
            <person name="Garvin D.F."/>
            <person name="Mockler T.C."/>
            <person name="Schmutz J."/>
            <person name="Rokhsar D."/>
            <person name="Bevan M.W."/>
        </authorList>
    </citation>
    <scope>NUCLEOTIDE SEQUENCE</scope>
    <source>
        <strain evidence="8">Bd21</strain>
    </source>
</reference>
<organism evidence="8">
    <name type="scientific">Brachypodium distachyon</name>
    <name type="common">Purple false brome</name>
    <name type="synonym">Trachynia distachya</name>
    <dbReference type="NCBI Taxonomy" id="15368"/>
    <lineage>
        <taxon>Eukaryota</taxon>
        <taxon>Viridiplantae</taxon>
        <taxon>Streptophyta</taxon>
        <taxon>Embryophyta</taxon>
        <taxon>Tracheophyta</taxon>
        <taxon>Spermatophyta</taxon>
        <taxon>Magnoliopsida</taxon>
        <taxon>Liliopsida</taxon>
        <taxon>Poales</taxon>
        <taxon>Poaceae</taxon>
        <taxon>BOP clade</taxon>
        <taxon>Pooideae</taxon>
        <taxon>Stipodae</taxon>
        <taxon>Brachypodieae</taxon>
        <taxon>Brachypodium</taxon>
    </lineage>
</organism>
<feature type="domain" description="RWP-RK" evidence="7">
    <location>
        <begin position="26"/>
        <end position="110"/>
    </location>
</feature>
<evidence type="ECO:0000256" key="3">
    <source>
        <dbReference type="ARBA" id="ARBA00023054"/>
    </source>
</evidence>
<dbReference type="GO" id="GO:0003677">
    <property type="term" value="F:DNA binding"/>
    <property type="evidence" value="ECO:0007669"/>
    <property type="project" value="UniProtKB-KW"/>
</dbReference>
<keyword evidence="10" id="KW-1185">Reference proteome</keyword>
<evidence type="ECO:0000256" key="4">
    <source>
        <dbReference type="ARBA" id="ARBA00023125"/>
    </source>
</evidence>
<evidence type="ECO:0000256" key="2">
    <source>
        <dbReference type="ARBA" id="ARBA00023015"/>
    </source>
</evidence>
<dbReference type="Gramene" id="PNT76159">
    <property type="protein sequence ID" value="PNT76159"/>
    <property type="gene ID" value="BRADI_1g45165v3"/>
</dbReference>
<dbReference type="RefSeq" id="XP_014751743.1">
    <property type="nucleotide sequence ID" value="XM_014896257.2"/>
</dbReference>
<dbReference type="Proteomes" id="UP000008810">
    <property type="component" value="Chromosome 1"/>
</dbReference>
<evidence type="ECO:0000313" key="8">
    <source>
        <dbReference type="EMBL" id="PNT76159.1"/>
    </source>
</evidence>
<reference evidence="9" key="3">
    <citation type="submission" date="2018-08" db="UniProtKB">
        <authorList>
            <consortium name="EnsemblPlants"/>
        </authorList>
    </citation>
    <scope>IDENTIFICATION</scope>
    <source>
        <strain evidence="9">cv. Bd21</strain>
    </source>
</reference>
<dbReference type="AlphaFoldDB" id="A0A2K2DPF1"/>
<dbReference type="EMBL" id="CM000880">
    <property type="protein sequence ID" value="PNT76159.1"/>
    <property type="molecule type" value="Genomic_DNA"/>
</dbReference>
<dbReference type="PANTHER" id="PTHR46373">
    <property type="entry name" value="PROTEIN RKD4"/>
    <property type="match status" value="1"/>
</dbReference>
<name>A0A2K2DPF1_BRADI</name>
<dbReference type="InterPro" id="IPR003035">
    <property type="entry name" value="RWP-RK_dom"/>
</dbReference>
<sequence>MEQSESKREESEKGLPIICCSDEIGAAFHTKRGDRVRPEEKVLTFKLVSRYFHLPIVQAARELNVGLTILKKKCRDLGIPRWPHRKMNSLQNLINNVEVLKEAGKTNDDEQLKAMVEMLEQERRLLE</sequence>
<accession>A0A2K2DPF1</accession>
<dbReference type="STRING" id="15368.A0A2K2DPF1"/>
<comment type="function">
    <text evidence="1">Putative transcription factor.</text>
</comment>
<keyword evidence="6" id="KW-0539">Nucleus</keyword>
<evidence type="ECO:0000313" key="9">
    <source>
        <dbReference type="EnsemblPlants" id="PNT76159"/>
    </source>
</evidence>
<dbReference type="OrthoDB" id="6270329at2759"/>
<dbReference type="PANTHER" id="PTHR46373:SF28">
    <property type="entry name" value="OS06G0228950 PROTEIN"/>
    <property type="match status" value="1"/>
</dbReference>
<reference evidence="8 9" key="1">
    <citation type="journal article" date="2010" name="Nature">
        <title>Genome sequencing and analysis of the model grass Brachypodium distachyon.</title>
        <authorList>
            <consortium name="International Brachypodium Initiative"/>
        </authorList>
    </citation>
    <scope>NUCLEOTIDE SEQUENCE [LARGE SCALE GENOMIC DNA]</scope>
    <source>
        <strain evidence="8">Bd21</strain>
        <strain evidence="9">cv. Bd21</strain>
    </source>
</reference>
<evidence type="ECO:0000256" key="6">
    <source>
        <dbReference type="ARBA" id="ARBA00023242"/>
    </source>
</evidence>
<dbReference type="GeneID" id="104581604"/>
<evidence type="ECO:0000313" key="10">
    <source>
        <dbReference type="Proteomes" id="UP000008810"/>
    </source>
</evidence>
<keyword evidence="5" id="KW-0804">Transcription</keyword>
<protein>
    <recommendedName>
        <fullName evidence="7">RWP-RK domain-containing protein</fullName>
    </recommendedName>
</protein>
<keyword evidence="3" id="KW-0175">Coiled coil</keyword>
<evidence type="ECO:0000256" key="5">
    <source>
        <dbReference type="ARBA" id="ARBA00023163"/>
    </source>
</evidence>
<evidence type="ECO:0000259" key="7">
    <source>
        <dbReference type="PROSITE" id="PS51519"/>
    </source>
</evidence>